<feature type="compositionally biased region" description="Low complexity" evidence="1">
    <location>
        <begin position="70"/>
        <end position="81"/>
    </location>
</feature>
<keyword evidence="3" id="KW-1185">Reference proteome</keyword>
<name>A0A225W9Y5_9STRA</name>
<feature type="region of interest" description="Disordered" evidence="1">
    <location>
        <begin position="15"/>
        <end position="98"/>
    </location>
</feature>
<feature type="region of interest" description="Disordered" evidence="1">
    <location>
        <begin position="278"/>
        <end position="299"/>
    </location>
</feature>
<gene>
    <name evidence="2" type="ORF">PHMEG_00012346</name>
</gene>
<protein>
    <recommendedName>
        <fullName evidence="4">Eukaryotic/viral aspartic protease</fullName>
    </recommendedName>
</protein>
<dbReference type="EMBL" id="NBNE01001390">
    <property type="protein sequence ID" value="OWZ14214.1"/>
    <property type="molecule type" value="Genomic_DNA"/>
</dbReference>
<dbReference type="OrthoDB" id="10554453at2759"/>
<evidence type="ECO:0008006" key="4">
    <source>
        <dbReference type="Google" id="ProtNLM"/>
    </source>
</evidence>
<evidence type="ECO:0000313" key="2">
    <source>
        <dbReference type="EMBL" id="OWZ14214.1"/>
    </source>
</evidence>
<evidence type="ECO:0000313" key="3">
    <source>
        <dbReference type="Proteomes" id="UP000198211"/>
    </source>
</evidence>
<reference evidence="3" key="1">
    <citation type="submission" date="2017-03" db="EMBL/GenBank/DDBJ databases">
        <title>Phytopthora megakarya and P. palmivora, two closely related causual agents of cacao black pod achieved similar genome size and gene model numbers by different mechanisms.</title>
        <authorList>
            <person name="Ali S."/>
            <person name="Shao J."/>
            <person name="Larry D.J."/>
            <person name="Kronmiller B."/>
            <person name="Shen D."/>
            <person name="Strem M.D."/>
            <person name="Melnick R.L."/>
            <person name="Guiltinan M.J."/>
            <person name="Tyler B.M."/>
            <person name="Meinhardt L.W."/>
            <person name="Bailey B.A."/>
        </authorList>
    </citation>
    <scope>NUCLEOTIDE SEQUENCE [LARGE SCALE GENOMIC DNA]</scope>
    <source>
        <strain evidence="3">zdho120</strain>
    </source>
</reference>
<dbReference type="Proteomes" id="UP000198211">
    <property type="component" value="Unassembled WGS sequence"/>
</dbReference>
<proteinExistence type="predicted"/>
<feature type="compositionally biased region" description="Polar residues" evidence="1">
    <location>
        <begin position="52"/>
        <end position="66"/>
    </location>
</feature>
<organism evidence="2 3">
    <name type="scientific">Phytophthora megakarya</name>
    <dbReference type="NCBI Taxonomy" id="4795"/>
    <lineage>
        <taxon>Eukaryota</taxon>
        <taxon>Sar</taxon>
        <taxon>Stramenopiles</taxon>
        <taxon>Oomycota</taxon>
        <taxon>Peronosporomycetes</taxon>
        <taxon>Peronosporales</taxon>
        <taxon>Peronosporaceae</taxon>
        <taxon>Phytophthora</taxon>
    </lineage>
</organism>
<comment type="caution">
    <text evidence="2">The sequence shown here is derived from an EMBL/GenBank/DDBJ whole genome shotgun (WGS) entry which is preliminary data.</text>
</comment>
<feature type="compositionally biased region" description="Basic and acidic residues" evidence="1">
    <location>
        <begin position="15"/>
        <end position="28"/>
    </location>
</feature>
<dbReference type="AlphaFoldDB" id="A0A225W9Y5"/>
<sequence length="299" mass="34101">MVRMLVLDDNRWLDLSEKESSEHSAAKDAEEDLFGSAEQSPYFHDSHRVTLRSENQQTESTANTRPDTGRSSSRRQAAADDSSSDEGNSFYQDDDENDATTELARQIRELTAMEEVYPTSRFKIAQHRPLGKIAPFRGKFDEGTQTSQRRVHGLPTESQGWCRILAQSSISKDDADLEFAEWQIYQLLPLAVPSISERSVLSSDRSKKENIRDYLNRLNGCARSANFKFKHSGREAKEHAKHFLETCGDRDLERQLTPMQLRDIHTLEDIVSAIQKVEKRMSSRSSSQSSSRCDDNRHS</sequence>
<accession>A0A225W9Y5</accession>
<evidence type="ECO:0000256" key="1">
    <source>
        <dbReference type="SAM" id="MobiDB-lite"/>
    </source>
</evidence>